<feature type="region of interest" description="Disordered" evidence="1">
    <location>
        <begin position="54"/>
        <end position="114"/>
    </location>
</feature>
<name>A0A0F4Z5P0_RASE3</name>
<dbReference type="GeneID" id="25312828"/>
<gene>
    <name evidence="2" type="ORF">T310_0774</name>
</gene>
<feature type="compositionally biased region" description="Basic and acidic residues" evidence="1">
    <location>
        <begin position="81"/>
        <end position="92"/>
    </location>
</feature>
<protein>
    <submittedName>
        <fullName evidence="2">Uncharacterized protein</fullName>
    </submittedName>
</protein>
<evidence type="ECO:0000256" key="1">
    <source>
        <dbReference type="SAM" id="MobiDB-lite"/>
    </source>
</evidence>
<keyword evidence="3" id="KW-1185">Reference proteome</keyword>
<sequence>MPKQQPRSVGISSLQALDEVANGSSAFKLGERTGRAVAAGGTVEEDFPASAASICHDASPMGPKKNPPLMQGSSSSGIGGAREESSGERAIEQTDYTRTSSMELWYHGSTHREF</sequence>
<dbReference type="EMBL" id="LASV01000033">
    <property type="protein sequence ID" value="KKA25183.1"/>
    <property type="molecule type" value="Genomic_DNA"/>
</dbReference>
<reference evidence="2 3" key="1">
    <citation type="submission" date="2015-04" db="EMBL/GenBank/DDBJ databases">
        <authorList>
            <person name="Heijne W.H."/>
            <person name="Fedorova N.D."/>
            <person name="Nierman W.C."/>
            <person name="Vollebregt A.W."/>
            <person name="Zhao Z."/>
            <person name="Wu L."/>
            <person name="Kumar M."/>
            <person name="Stam H."/>
            <person name="van den Berg M.A."/>
            <person name="Pel H.J."/>
        </authorList>
    </citation>
    <scope>NUCLEOTIDE SEQUENCE [LARGE SCALE GENOMIC DNA]</scope>
    <source>
        <strain evidence="2 3">CBS 393.64</strain>
    </source>
</reference>
<organism evidence="2 3">
    <name type="scientific">Rasamsonia emersonii (strain ATCC 16479 / CBS 393.64 / IMI 116815)</name>
    <dbReference type="NCBI Taxonomy" id="1408163"/>
    <lineage>
        <taxon>Eukaryota</taxon>
        <taxon>Fungi</taxon>
        <taxon>Dikarya</taxon>
        <taxon>Ascomycota</taxon>
        <taxon>Pezizomycotina</taxon>
        <taxon>Eurotiomycetes</taxon>
        <taxon>Eurotiomycetidae</taxon>
        <taxon>Eurotiales</taxon>
        <taxon>Trichocomaceae</taxon>
        <taxon>Rasamsonia</taxon>
    </lineage>
</organism>
<evidence type="ECO:0000313" key="3">
    <source>
        <dbReference type="Proteomes" id="UP000053958"/>
    </source>
</evidence>
<evidence type="ECO:0000313" key="2">
    <source>
        <dbReference type="EMBL" id="KKA25183.1"/>
    </source>
</evidence>
<dbReference type="Proteomes" id="UP000053958">
    <property type="component" value="Unassembled WGS sequence"/>
</dbReference>
<accession>A0A0F4Z5P0</accession>
<dbReference type="RefSeq" id="XP_013331795.1">
    <property type="nucleotide sequence ID" value="XM_013476341.1"/>
</dbReference>
<dbReference type="AlphaFoldDB" id="A0A0F4Z5P0"/>
<comment type="caution">
    <text evidence="2">The sequence shown here is derived from an EMBL/GenBank/DDBJ whole genome shotgun (WGS) entry which is preliminary data.</text>
</comment>
<proteinExistence type="predicted"/>